<evidence type="ECO:0008006" key="3">
    <source>
        <dbReference type="Google" id="ProtNLM"/>
    </source>
</evidence>
<organism evidence="1 2">
    <name type="scientific">Basidiobolus ranarum</name>
    <dbReference type="NCBI Taxonomy" id="34480"/>
    <lineage>
        <taxon>Eukaryota</taxon>
        <taxon>Fungi</taxon>
        <taxon>Fungi incertae sedis</taxon>
        <taxon>Zoopagomycota</taxon>
        <taxon>Entomophthoromycotina</taxon>
        <taxon>Basidiobolomycetes</taxon>
        <taxon>Basidiobolales</taxon>
        <taxon>Basidiobolaceae</taxon>
        <taxon>Basidiobolus</taxon>
    </lineage>
</organism>
<reference evidence="1 2" key="1">
    <citation type="submission" date="2023-04" db="EMBL/GenBank/DDBJ databases">
        <title>Genome of Basidiobolus ranarum AG-B5.</title>
        <authorList>
            <person name="Stajich J.E."/>
            <person name="Carter-House D."/>
            <person name="Gryganskyi A."/>
        </authorList>
    </citation>
    <scope>NUCLEOTIDE SEQUENCE [LARGE SCALE GENOMIC DNA]</scope>
    <source>
        <strain evidence="1 2">AG-B5</strain>
    </source>
</reference>
<sequence length="1010" mass="112109">MEDANYEAAIGRLTGNFQVDANELSRYSYKIEVPSGIGYGNEPEISLEYSQGSSNGILGQGWSLAGLSSILKCPASLPFDGVNNPQGYDRSKLRLSLDGNELLNVKGEYFAVDAVYKHEISEPGRSVTCLGDGFVARDAAGIKIEYGTSEDSRSVSSDNHTTKEWHIKRQIDIHGNYVSYNYVTSLSTGAKESSETADVNVRYIDSIVYTSNEITGYQGKRFVKFEYATRTDPVTQIFLGEKRTYAHLLSAIHIGVKLEDVDYIIRSYKLNYVISGVTGSTCLSKITECSSLDKNKQSSLMPTVFNYTGKVLQPNELFTTGSEGTTSLFQTRNNVALMPMNISGRSMTDLACIRYDKDSQNMSVKTFLAFQQAEKHEGVCTIKWKASQGSGSEASLPSIEIGEDKPTPNFLSADLNGDGRMDLIIPFRGSDGNLSFSISQSTGTGFLDYTVKPTNITWSDESKFLATDLEGRGRTDIIQIFSQNKYLAFRIFRALNERGKGALADGKLTRVDYDFTTTLSWLELDMYRDGSKCIVRIWAEEQQRGDSMLKATTFALRHVSGSNDTKFEETSTSNIGKYSRDDQKKVSVLTCDINGDGVQDIVTCLVNIESEGPDNFMTFTFTTFLNDGFGGFLPHGAAIQRRFEIPSKGLPLNDGSFHVTSLYGSEYPCLAYVYQETKSRDFVALVAQGSCTGFVGELKYCKLAGHDDLPPLGDIQVTSADLNGTGLGGWLMYSLTNDTFDITSVYNRGSMADLLSSARDPIGKLTKVSYLPMSNSEVYKPSVAWDEYPPVAGAVDYPILAAPTYVVSEVKVTNDPTVNNLPFSSGYIKTYYGAKVNSKGRGWQSFSHMDTYDTSSNITTSEEFHQEWPFTGLKRKEETRSGRRKNGILVHSEESKYNRVFTEEAVWKIFHLNKKSERRNIIESDVTVRSTEVSYEYDNNGNMILECSNSDSGSQLWTRYLYTSINGMTGLPTAKKVSSRDSNRDMEVFEEGDLGLRMSSIILRPAHLRP</sequence>
<evidence type="ECO:0000313" key="2">
    <source>
        <dbReference type="Proteomes" id="UP001479436"/>
    </source>
</evidence>
<evidence type="ECO:0000313" key="1">
    <source>
        <dbReference type="EMBL" id="KAK9768366.1"/>
    </source>
</evidence>
<dbReference type="Proteomes" id="UP001479436">
    <property type="component" value="Unassembled WGS sequence"/>
</dbReference>
<comment type="caution">
    <text evidence="1">The sequence shown here is derived from an EMBL/GenBank/DDBJ whole genome shotgun (WGS) entry which is preliminary data.</text>
</comment>
<name>A0ABR2X3P5_9FUNG</name>
<accession>A0ABR2X3P5</accession>
<proteinExistence type="predicted"/>
<dbReference type="InterPro" id="IPR028994">
    <property type="entry name" value="Integrin_alpha_N"/>
</dbReference>
<protein>
    <recommendedName>
        <fullName evidence="3">Insecticide toxin TcdB middle/N-terminal domain-containing protein</fullName>
    </recommendedName>
</protein>
<dbReference type="EMBL" id="JASJQH010000022">
    <property type="protein sequence ID" value="KAK9768366.1"/>
    <property type="molecule type" value="Genomic_DNA"/>
</dbReference>
<dbReference type="SUPFAM" id="SSF69318">
    <property type="entry name" value="Integrin alpha N-terminal domain"/>
    <property type="match status" value="1"/>
</dbReference>
<gene>
    <name evidence="1" type="ORF">K7432_001093</name>
</gene>
<keyword evidence="2" id="KW-1185">Reference proteome</keyword>